<accession>A0A368UIY8</accession>
<reference evidence="1 2" key="1">
    <citation type="submission" date="2018-07" db="EMBL/GenBank/DDBJ databases">
        <title>Freshwater and sediment microbial communities from various areas in North America, analyzing microbe dynamics in response to fracking.</title>
        <authorList>
            <person name="Lamendella R."/>
        </authorList>
    </citation>
    <scope>NUCLEOTIDE SEQUENCE [LARGE SCALE GENOMIC DNA]</scope>
    <source>
        <strain evidence="1 2">160A</strain>
    </source>
</reference>
<dbReference type="Proteomes" id="UP000252733">
    <property type="component" value="Unassembled WGS sequence"/>
</dbReference>
<dbReference type="EMBL" id="QPIZ01000046">
    <property type="protein sequence ID" value="RCW24157.1"/>
    <property type="molecule type" value="Genomic_DNA"/>
</dbReference>
<evidence type="ECO:0000313" key="1">
    <source>
        <dbReference type="EMBL" id="RCW24157.1"/>
    </source>
</evidence>
<evidence type="ECO:0000313" key="2">
    <source>
        <dbReference type="Proteomes" id="UP000252733"/>
    </source>
</evidence>
<gene>
    <name evidence="1" type="ORF">DFO77_1462</name>
</gene>
<organism evidence="1 2">
    <name type="scientific">Marinilabilia salmonicolor</name>
    <dbReference type="NCBI Taxonomy" id="989"/>
    <lineage>
        <taxon>Bacteria</taxon>
        <taxon>Pseudomonadati</taxon>
        <taxon>Bacteroidota</taxon>
        <taxon>Bacteroidia</taxon>
        <taxon>Marinilabiliales</taxon>
        <taxon>Marinilabiliaceae</taxon>
        <taxon>Marinilabilia</taxon>
    </lineage>
</organism>
<proteinExistence type="predicted"/>
<keyword evidence="2" id="KW-1185">Reference proteome</keyword>
<comment type="caution">
    <text evidence="1">The sequence shown here is derived from an EMBL/GenBank/DDBJ whole genome shotgun (WGS) entry which is preliminary data.</text>
</comment>
<dbReference type="RefSeq" id="WP_114438158.1">
    <property type="nucleotide sequence ID" value="NZ_QPIZ01000046.1"/>
</dbReference>
<protein>
    <submittedName>
        <fullName evidence="1">Uncharacterized protein</fullName>
    </submittedName>
</protein>
<dbReference type="AlphaFoldDB" id="A0A368UIY8"/>
<sequence length="137" mass="16311">MSIDELSKLEKEFNDLNPCFSIYEELVWSGQQHPQKFELLGAWETNNLQSSSKDFKYIDRNGIKYGFKPRWNKNVSQKYQGCQKLSKEQDFINDRIPQEFPMREPEILDYIKSIHGIGPVFFYFLLTCRHSKYLSNV</sequence>
<name>A0A368UIY8_9BACT</name>